<evidence type="ECO:0000256" key="4">
    <source>
        <dbReference type="ARBA" id="ARBA00023136"/>
    </source>
</evidence>
<feature type="transmembrane region" description="Helical" evidence="6">
    <location>
        <begin position="166"/>
        <end position="190"/>
    </location>
</feature>
<dbReference type="PROSITE" id="PS50850">
    <property type="entry name" value="MFS"/>
    <property type="match status" value="1"/>
</dbReference>
<dbReference type="Proteomes" id="UP000306628">
    <property type="component" value="Unassembled WGS sequence"/>
</dbReference>
<evidence type="ECO:0000313" key="8">
    <source>
        <dbReference type="EMBL" id="TMR26425.1"/>
    </source>
</evidence>
<gene>
    <name evidence="8" type="ORF">ETD85_42505</name>
</gene>
<feature type="transmembrane region" description="Helical" evidence="6">
    <location>
        <begin position="12"/>
        <end position="38"/>
    </location>
</feature>
<feature type="transmembrane region" description="Helical" evidence="6">
    <location>
        <begin position="305"/>
        <end position="324"/>
    </location>
</feature>
<evidence type="ECO:0000259" key="7">
    <source>
        <dbReference type="PROSITE" id="PS50850"/>
    </source>
</evidence>
<feature type="transmembrane region" description="Helical" evidence="6">
    <location>
        <begin position="83"/>
        <end position="113"/>
    </location>
</feature>
<feature type="compositionally biased region" description="Low complexity" evidence="5">
    <location>
        <begin position="408"/>
        <end position="425"/>
    </location>
</feature>
<name>A0A5S4G062_9ACTN</name>
<evidence type="ECO:0000256" key="6">
    <source>
        <dbReference type="SAM" id="Phobius"/>
    </source>
</evidence>
<evidence type="ECO:0000256" key="3">
    <source>
        <dbReference type="ARBA" id="ARBA00022989"/>
    </source>
</evidence>
<feature type="region of interest" description="Disordered" evidence="5">
    <location>
        <begin position="397"/>
        <end position="431"/>
    </location>
</feature>
<dbReference type="InterPro" id="IPR011701">
    <property type="entry name" value="MFS"/>
</dbReference>
<dbReference type="OrthoDB" id="9180256at2"/>
<feature type="transmembrane region" description="Helical" evidence="6">
    <location>
        <begin position="211"/>
        <end position="235"/>
    </location>
</feature>
<dbReference type="SUPFAM" id="SSF103473">
    <property type="entry name" value="MFS general substrate transporter"/>
    <property type="match status" value="1"/>
</dbReference>
<evidence type="ECO:0000256" key="1">
    <source>
        <dbReference type="ARBA" id="ARBA00004651"/>
    </source>
</evidence>
<feature type="transmembrane region" description="Helical" evidence="6">
    <location>
        <begin position="336"/>
        <end position="359"/>
    </location>
</feature>
<feature type="transmembrane region" description="Helical" evidence="6">
    <location>
        <begin position="279"/>
        <end position="299"/>
    </location>
</feature>
<evidence type="ECO:0000256" key="2">
    <source>
        <dbReference type="ARBA" id="ARBA00022692"/>
    </source>
</evidence>
<accession>A0A5S4G062</accession>
<sequence length="431" mass="43196">MRSYLDVLATPGAWRFLAPALVARLPFAMTQMGILLLVQWSTGAYGPAGVAAAAAAISQAIVGPRTGRLADRHGQAKVLLPQVSVHALALGGLLALAAAHAGAPLLVAVAALAGASSPQVGAMVRARWAHRLGGTRRLNTAFAVESVTDELTFTLAPVLLVGLSTAYSPVVALLVALVLIVAGTVTFAAVRTGAPEPSPIRLTSAGGVLRLRGVGPLAVAFLAMGSVFGSLQVGVTSLTAALGAPAAAGPVYGVFSGASMLGGLLYGAARWRVPARSRLVAGLALLAVATSVLTLAGSIPFLYGAAALAGLVIAPVVITGYTLIDGLVRAEVRTEAFTWLNGAIGLGMAAGAATAGQLVDHVGPSLAFVVAPLTTGLAAMVVLSRIRSLRPDQECARASTSSGMTFGTPRSPTSASSATTASRPAVTNDVR</sequence>
<evidence type="ECO:0000313" key="9">
    <source>
        <dbReference type="Proteomes" id="UP000306628"/>
    </source>
</evidence>
<feature type="transmembrane region" description="Helical" evidence="6">
    <location>
        <begin position="365"/>
        <end position="383"/>
    </location>
</feature>
<keyword evidence="9" id="KW-1185">Reference proteome</keyword>
<feature type="domain" description="Major facilitator superfamily (MFS) profile" evidence="7">
    <location>
        <begin position="213"/>
        <end position="431"/>
    </location>
</feature>
<dbReference type="AlphaFoldDB" id="A0A5S4G062"/>
<protein>
    <submittedName>
        <fullName evidence="8">MFS transporter</fullName>
    </submittedName>
</protein>
<dbReference type="InterPro" id="IPR036259">
    <property type="entry name" value="MFS_trans_sf"/>
</dbReference>
<comment type="caution">
    <text evidence="8">The sequence shown here is derived from an EMBL/GenBank/DDBJ whole genome shotgun (WGS) entry which is preliminary data.</text>
</comment>
<keyword evidence="2 6" id="KW-0812">Transmembrane</keyword>
<dbReference type="Pfam" id="PF07690">
    <property type="entry name" value="MFS_1"/>
    <property type="match status" value="1"/>
</dbReference>
<dbReference type="GO" id="GO:0022857">
    <property type="term" value="F:transmembrane transporter activity"/>
    <property type="evidence" value="ECO:0007669"/>
    <property type="project" value="InterPro"/>
</dbReference>
<dbReference type="EMBL" id="VCKX01000198">
    <property type="protein sequence ID" value="TMR26425.1"/>
    <property type="molecule type" value="Genomic_DNA"/>
</dbReference>
<dbReference type="InterPro" id="IPR020846">
    <property type="entry name" value="MFS_dom"/>
</dbReference>
<dbReference type="GO" id="GO:0005886">
    <property type="term" value="C:plasma membrane"/>
    <property type="evidence" value="ECO:0007669"/>
    <property type="project" value="UniProtKB-SubCell"/>
</dbReference>
<keyword evidence="3 6" id="KW-1133">Transmembrane helix</keyword>
<dbReference type="Gene3D" id="1.20.1250.20">
    <property type="entry name" value="MFS general substrate transporter like domains"/>
    <property type="match status" value="2"/>
</dbReference>
<feature type="transmembrane region" description="Helical" evidence="6">
    <location>
        <begin position="247"/>
        <end position="267"/>
    </location>
</feature>
<proteinExistence type="predicted"/>
<evidence type="ECO:0000256" key="5">
    <source>
        <dbReference type="SAM" id="MobiDB-lite"/>
    </source>
</evidence>
<comment type="subcellular location">
    <subcellularLocation>
        <location evidence="1">Cell membrane</location>
        <topology evidence="1">Multi-pass membrane protein</topology>
    </subcellularLocation>
</comment>
<dbReference type="PANTHER" id="PTHR23542:SF1">
    <property type="entry name" value="MAJOR FACILITATOR SUPERFAMILY (MFS) PROFILE DOMAIN-CONTAINING PROTEIN"/>
    <property type="match status" value="1"/>
</dbReference>
<organism evidence="8 9">
    <name type="scientific">Nonomuraea zeae</name>
    <dbReference type="NCBI Taxonomy" id="1642303"/>
    <lineage>
        <taxon>Bacteria</taxon>
        <taxon>Bacillati</taxon>
        <taxon>Actinomycetota</taxon>
        <taxon>Actinomycetes</taxon>
        <taxon>Streptosporangiales</taxon>
        <taxon>Streptosporangiaceae</taxon>
        <taxon>Nonomuraea</taxon>
    </lineage>
</organism>
<reference evidence="8 9" key="1">
    <citation type="submission" date="2019-05" db="EMBL/GenBank/DDBJ databases">
        <title>Draft genome sequence of Nonomuraea zeae DSM 100528.</title>
        <authorList>
            <person name="Saricaoglu S."/>
            <person name="Isik K."/>
        </authorList>
    </citation>
    <scope>NUCLEOTIDE SEQUENCE [LARGE SCALE GENOMIC DNA]</scope>
    <source>
        <strain evidence="8 9">DSM 100528</strain>
    </source>
</reference>
<feature type="transmembrane region" description="Helical" evidence="6">
    <location>
        <begin position="44"/>
        <end position="62"/>
    </location>
</feature>
<dbReference type="PANTHER" id="PTHR23542">
    <property type="match status" value="1"/>
</dbReference>
<keyword evidence="4 6" id="KW-0472">Membrane</keyword>